<dbReference type="PANTHER" id="PTHR43537">
    <property type="entry name" value="TRANSCRIPTIONAL REGULATOR, GNTR FAMILY"/>
    <property type="match status" value="1"/>
</dbReference>
<dbReference type="GO" id="GO:0003677">
    <property type="term" value="F:DNA binding"/>
    <property type="evidence" value="ECO:0007669"/>
    <property type="project" value="UniProtKB-KW"/>
</dbReference>
<dbReference type="EMBL" id="CP048000">
    <property type="protein sequence ID" value="QHQ61079.1"/>
    <property type="molecule type" value="Genomic_DNA"/>
</dbReference>
<feature type="domain" description="HTH gntR-type" evidence="5">
    <location>
        <begin position="15"/>
        <end position="83"/>
    </location>
</feature>
<evidence type="ECO:0000256" key="3">
    <source>
        <dbReference type="ARBA" id="ARBA00023163"/>
    </source>
</evidence>
<dbReference type="Pfam" id="PF00392">
    <property type="entry name" value="GntR"/>
    <property type="match status" value="1"/>
</dbReference>
<evidence type="ECO:0000256" key="1">
    <source>
        <dbReference type="ARBA" id="ARBA00023015"/>
    </source>
</evidence>
<protein>
    <submittedName>
        <fullName evidence="6">FCD domain-containing protein</fullName>
    </submittedName>
</protein>
<accession>A0A6P1TLP0</accession>
<evidence type="ECO:0000256" key="4">
    <source>
        <dbReference type="SAM" id="Coils"/>
    </source>
</evidence>
<dbReference type="SUPFAM" id="SSF48008">
    <property type="entry name" value="GntR ligand-binding domain-like"/>
    <property type="match status" value="1"/>
</dbReference>
<dbReference type="SUPFAM" id="SSF46785">
    <property type="entry name" value="Winged helix' DNA-binding domain"/>
    <property type="match status" value="1"/>
</dbReference>
<dbReference type="KEGG" id="anr:Ana3638_10115"/>
<keyword evidence="4" id="KW-0175">Coiled coil</keyword>
<keyword evidence="1" id="KW-0805">Transcription regulation</keyword>
<keyword evidence="3" id="KW-0804">Transcription</keyword>
<dbReference type="Pfam" id="PF07729">
    <property type="entry name" value="FCD"/>
    <property type="match status" value="1"/>
</dbReference>
<dbReference type="SMART" id="SM00345">
    <property type="entry name" value="HTH_GNTR"/>
    <property type="match status" value="1"/>
</dbReference>
<dbReference type="Gene3D" id="1.20.120.530">
    <property type="entry name" value="GntR ligand-binding domain-like"/>
    <property type="match status" value="1"/>
</dbReference>
<dbReference type="AlphaFoldDB" id="A0A6P1TLP0"/>
<dbReference type="InterPro" id="IPR036390">
    <property type="entry name" value="WH_DNA-bd_sf"/>
</dbReference>
<dbReference type="Proteomes" id="UP000464314">
    <property type="component" value="Chromosome"/>
</dbReference>
<dbReference type="PROSITE" id="PS50949">
    <property type="entry name" value="HTH_GNTR"/>
    <property type="match status" value="1"/>
</dbReference>
<evidence type="ECO:0000259" key="5">
    <source>
        <dbReference type="PROSITE" id="PS50949"/>
    </source>
</evidence>
<organism evidence="6 7">
    <name type="scientific">Anaerocolumna sedimenticola</name>
    <dbReference type="NCBI Taxonomy" id="2696063"/>
    <lineage>
        <taxon>Bacteria</taxon>
        <taxon>Bacillati</taxon>
        <taxon>Bacillota</taxon>
        <taxon>Clostridia</taxon>
        <taxon>Lachnospirales</taxon>
        <taxon>Lachnospiraceae</taxon>
        <taxon>Anaerocolumna</taxon>
    </lineage>
</organism>
<evidence type="ECO:0000313" key="7">
    <source>
        <dbReference type="Proteomes" id="UP000464314"/>
    </source>
</evidence>
<feature type="coiled-coil region" evidence="4">
    <location>
        <begin position="123"/>
        <end position="150"/>
    </location>
</feature>
<dbReference type="RefSeq" id="WP_161837906.1">
    <property type="nucleotide sequence ID" value="NZ_CP048000.1"/>
</dbReference>
<dbReference type="InterPro" id="IPR011711">
    <property type="entry name" value="GntR_C"/>
</dbReference>
<gene>
    <name evidence="6" type="ORF">Ana3638_10115</name>
</gene>
<dbReference type="CDD" id="cd07377">
    <property type="entry name" value="WHTH_GntR"/>
    <property type="match status" value="1"/>
</dbReference>
<proteinExistence type="predicted"/>
<evidence type="ECO:0000256" key="2">
    <source>
        <dbReference type="ARBA" id="ARBA00023125"/>
    </source>
</evidence>
<dbReference type="InterPro" id="IPR000524">
    <property type="entry name" value="Tscrpt_reg_HTH_GntR"/>
</dbReference>
<dbReference type="PRINTS" id="PR00035">
    <property type="entry name" value="HTHGNTR"/>
</dbReference>
<keyword evidence="2" id="KW-0238">DNA-binding</keyword>
<dbReference type="Gene3D" id="1.10.10.10">
    <property type="entry name" value="Winged helix-like DNA-binding domain superfamily/Winged helix DNA-binding domain"/>
    <property type="match status" value="1"/>
</dbReference>
<name>A0A6P1TLP0_9FIRM</name>
<reference evidence="6 7" key="1">
    <citation type="submission" date="2020-01" db="EMBL/GenBank/DDBJ databases">
        <title>Genome analysis of Anaerocolumna sp. CBA3638.</title>
        <authorList>
            <person name="Kim J."/>
            <person name="Roh S.W."/>
        </authorList>
    </citation>
    <scope>NUCLEOTIDE SEQUENCE [LARGE SCALE GENOMIC DNA]</scope>
    <source>
        <strain evidence="6 7">CBA3638</strain>
    </source>
</reference>
<dbReference type="SMART" id="SM00895">
    <property type="entry name" value="FCD"/>
    <property type="match status" value="1"/>
</dbReference>
<dbReference type="GO" id="GO:0003700">
    <property type="term" value="F:DNA-binding transcription factor activity"/>
    <property type="evidence" value="ECO:0007669"/>
    <property type="project" value="InterPro"/>
</dbReference>
<keyword evidence="7" id="KW-1185">Reference proteome</keyword>
<sequence length="234" mass="26899">MTEAKKDSLPPIGKESIVQQVVTRIIDLITNGHYKVGSKLPNEYELIKEMQISRNSLREAMKILEAMGIVEIKRGDGTYVCSQINPNTFDKVIYSLIFDLSTSSELLELRQVLDESIVRLVITKITSEEIDALEQNIRNMRLAINNNDTEAAEEYDYEFHMLLIDACKNTFFIRIAKGVYQILKQSIGENIHLERVNSLAPDYHEVIVECIKNKDYTKISEVVSNSLLTWRERI</sequence>
<dbReference type="InterPro" id="IPR036388">
    <property type="entry name" value="WH-like_DNA-bd_sf"/>
</dbReference>
<dbReference type="PANTHER" id="PTHR43537:SF5">
    <property type="entry name" value="UXU OPERON TRANSCRIPTIONAL REGULATOR"/>
    <property type="match status" value="1"/>
</dbReference>
<dbReference type="InterPro" id="IPR008920">
    <property type="entry name" value="TF_FadR/GntR_C"/>
</dbReference>
<evidence type="ECO:0000313" key="6">
    <source>
        <dbReference type="EMBL" id="QHQ61079.1"/>
    </source>
</evidence>